<dbReference type="SUPFAM" id="SSF57783">
    <property type="entry name" value="Zinc beta-ribbon"/>
    <property type="match status" value="1"/>
</dbReference>
<gene>
    <name evidence="2" type="ORF">HR065_00195</name>
</gene>
<dbReference type="Pfam" id="PF01807">
    <property type="entry name" value="Zn_ribbon_DnaG"/>
    <property type="match status" value="1"/>
</dbReference>
<dbReference type="InterPro" id="IPR036977">
    <property type="entry name" value="DNA_primase_Znf_CHC2"/>
</dbReference>
<dbReference type="Proteomes" id="UP000568109">
    <property type="component" value="Unassembled WGS sequence"/>
</dbReference>
<name>A0A851HBP8_9MOLU</name>
<reference evidence="2 3" key="1">
    <citation type="submission" date="2020-06" db="EMBL/GenBank/DDBJ databases">
        <title>Draft genome sequence of Candidatus Phytoplasma pruni (X-disease group, subgroup 16SrIII-B) strain ChTDIII from Argentina.</title>
        <authorList>
            <person name="Fernandez F.D."/>
            <person name="Zuebert C."/>
            <person name="Huettel B."/>
            <person name="Kube M."/>
            <person name="Conci L.R."/>
        </authorList>
    </citation>
    <scope>NUCLEOTIDE SEQUENCE [LARGE SCALE GENOMIC DNA]</scope>
    <source>
        <strain evidence="2 3">ChTDIII</strain>
    </source>
</reference>
<dbReference type="GO" id="GO:0008270">
    <property type="term" value="F:zinc ion binding"/>
    <property type="evidence" value="ECO:0007669"/>
    <property type="project" value="InterPro"/>
</dbReference>
<dbReference type="InterPro" id="IPR002694">
    <property type="entry name" value="Znf_CHC2"/>
</dbReference>
<protein>
    <submittedName>
        <fullName evidence="2">DNA primase</fullName>
    </submittedName>
</protein>
<feature type="domain" description="Zinc finger CHC2-type" evidence="1">
    <location>
        <begin position="29"/>
        <end position="89"/>
    </location>
</feature>
<dbReference type="EMBL" id="JABUOH010000006">
    <property type="protein sequence ID" value="NWN45505.1"/>
    <property type="molecule type" value="Genomic_DNA"/>
</dbReference>
<dbReference type="GO" id="GO:0003899">
    <property type="term" value="F:DNA-directed RNA polymerase activity"/>
    <property type="evidence" value="ECO:0007669"/>
    <property type="project" value="InterPro"/>
</dbReference>
<sequence length="113" mass="13301">MNSLNATKIRQDFSMHVLLKKLNILPPHSHPDYRFPCPIHKGNNPTTCRINDYNKIYCFKCAKSYDVIDVYSTLHQTPFKTTLIRLNQFLQDPEYQELLQQKPSHNKQQPRSG</sequence>
<keyword evidence="3" id="KW-1185">Reference proteome</keyword>
<organism evidence="2 3">
    <name type="scientific">Candidatus Phytoplasma pruni</name>
    <dbReference type="NCBI Taxonomy" id="479893"/>
    <lineage>
        <taxon>Bacteria</taxon>
        <taxon>Bacillati</taxon>
        <taxon>Mycoplasmatota</taxon>
        <taxon>Mollicutes</taxon>
        <taxon>Acholeplasmatales</taxon>
        <taxon>Acholeplasmataceae</taxon>
        <taxon>Candidatus Phytoplasma</taxon>
        <taxon>16SrIII (X-disease group)</taxon>
    </lineage>
</organism>
<comment type="caution">
    <text evidence="2">The sequence shown here is derived from an EMBL/GenBank/DDBJ whole genome shotgun (WGS) entry which is preliminary data.</text>
</comment>
<evidence type="ECO:0000313" key="3">
    <source>
        <dbReference type="Proteomes" id="UP000568109"/>
    </source>
</evidence>
<dbReference type="Gene3D" id="3.90.580.10">
    <property type="entry name" value="Zinc finger, CHC2-type domain"/>
    <property type="match status" value="1"/>
</dbReference>
<proteinExistence type="predicted"/>
<accession>A0A851HBP8</accession>
<feature type="non-terminal residue" evidence="2">
    <location>
        <position position="113"/>
    </location>
</feature>
<dbReference type="GO" id="GO:0006260">
    <property type="term" value="P:DNA replication"/>
    <property type="evidence" value="ECO:0007669"/>
    <property type="project" value="InterPro"/>
</dbReference>
<dbReference type="GO" id="GO:0003677">
    <property type="term" value="F:DNA binding"/>
    <property type="evidence" value="ECO:0007669"/>
    <property type="project" value="InterPro"/>
</dbReference>
<dbReference type="RefSeq" id="WP_244948316.1">
    <property type="nucleotide sequence ID" value="NZ_JABUOH010000006.1"/>
</dbReference>
<dbReference type="AlphaFoldDB" id="A0A851HBP8"/>
<evidence type="ECO:0000313" key="2">
    <source>
        <dbReference type="EMBL" id="NWN45505.1"/>
    </source>
</evidence>
<evidence type="ECO:0000259" key="1">
    <source>
        <dbReference type="Pfam" id="PF01807"/>
    </source>
</evidence>